<keyword evidence="6 17" id="KW-0808">Transferase</keyword>
<evidence type="ECO:0000256" key="1">
    <source>
        <dbReference type="ARBA" id="ARBA00000085"/>
    </source>
</evidence>
<evidence type="ECO:0000256" key="5">
    <source>
        <dbReference type="ARBA" id="ARBA00022553"/>
    </source>
</evidence>
<dbReference type="EMBL" id="JAVREJ010000019">
    <property type="protein sequence ID" value="MDT0352572.1"/>
    <property type="molecule type" value="Genomic_DNA"/>
</dbReference>
<keyword evidence="7 15" id="KW-0812">Transmembrane</keyword>
<proteinExistence type="predicted"/>
<dbReference type="InterPro" id="IPR005467">
    <property type="entry name" value="His_kinase_dom"/>
</dbReference>
<feature type="region of interest" description="Disordered" evidence="14">
    <location>
        <begin position="557"/>
        <end position="582"/>
    </location>
</feature>
<dbReference type="Pfam" id="PF17203">
    <property type="entry name" value="sCache_3_2"/>
    <property type="match status" value="1"/>
</dbReference>
<dbReference type="RefSeq" id="WP_311559076.1">
    <property type="nucleotide sequence ID" value="NZ_JAVREJ010000019.1"/>
</dbReference>
<feature type="domain" description="Histidine kinase" evidence="16">
    <location>
        <begin position="360"/>
        <end position="557"/>
    </location>
</feature>
<dbReference type="InterPro" id="IPR000014">
    <property type="entry name" value="PAS"/>
</dbReference>
<evidence type="ECO:0000256" key="6">
    <source>
        <dbReference type="ARBA" id="ARBA00022679"/>
    </source>
</evidence>
<comment type="caution">
    <text evidence="17">The sequence shown here is derived from an EMBL/GenBank/DDBJ whole genome shotgun (WGS) entry which is preliminary data.</text>
</comment>
<feature type="compositionally biased region" description="Basic and acidic residues" evidence="14">
    <location>
        <begin position="1"/>
        <end position="16"/>
    </location>
</feature>
<evidence type="ECO:0000256" key="7">
    <source>
        <dbReference type="ARBA" id="ARBA00022692"/>
    </source>
</evidence>
<dbReference type="PANTHER" id="PTHR43547:SF10">
    <property type="entry name" value="SENSOR HISTIDINE KINASE DCUS"/>
    <property type="match status" value="1"/>
</dbReference>
<gene>
    <name evidence="17" type="ORF">RM445_23900</name>
</gene>
<keyword evidence="4" id="KW-1003">Cell membrane</keyword>
<dbReference type="InterPro" id="IPR003594">
    <property type="entry name" value="HATPase_dom"/>
</dbReference>
<dbReference type="InterPro" id="IPR036890">
    <property type="entry name" value="HATPase_C_sf"/>
</dbReference>
<feature type="compositionally biased region" description="Basic and acidic residues" evidence="14">
    <location>
        <begin position="566"/>
        <end position="576"/>
    </location>
</feature>
<dbReference type="Gene3D" id="3.30.565.10">
    <property type="entry name" value="Histidine kinase-like ATPase, C-terminal domain"/>
    <property type="match status" value="1"/>
</dbReference>
<evidence type="ECO:0000256" key="2">
    <source>
        <dbReference type="ARBA" id="ARBA00004651"/>
    </source>
</evidence>
<dbReference type="Pfam" id="PF13188">
    <property type="entry name" value="PAS_8"/>
    <property type="match status" value="1"/>
</dbReference>
<keyword evidence="12" id="KW-0902">Two-component regulatory system</keyword>
<evidence type="ECO:0000313" key="17">
    <source>
        <dbReference type="EMBL" id="MDT0352572.1"/>
    </source>
</evidence>
<evidence type="ECO:0000256" key="9">
    <source>
        <dbReference type="ARBA" id="ARBA00022777"/>
    </source>
</evidence>
<dbReference type="GO" id="GO:0004673">
    <property type="term" value="F:protein histidine kinase activity"/>
    <property type="evidence" value="ECO:0007669"/>
    <property type="project" value="UniProtKB-EC"/>
</dbReference>
<name>A0ABU2NG50_9PSEU</name>
<evidence type="ECO:0000259" key="16">
    <source>
        <dbReference type="PROSITE" id="PS50109"/>
    </source>
</evidence>
<evidence type="ECO:0000256" key="8">
    <source>
        <dbReference type="ARBA" id="ARBA00022741"/>
    </source>
</evidence>
<keyword evidence="8" id="KW-0547">Nucleotide-binding</keyword>
<dbReference type="SMART" id="SM00387">
    <property type="entry name" value="HATPase_c"/>
    <property type="match status" value="1"/>
</dbReference>
<keyword evidence="13 15" id="KW-0472">Membrane</keyword>
<organism evidence="17 18">
    <name type="scientific">Pseudonocardia charpentierae</name>
    <dbReference type="NCBI Taxonomy" id="3075545"/>
    <lineage>
        <taxon>Bacteria</taxon>
        <taxon>Bacillati</taxon>
        <taxon>Actinomycetota</taxon>
        <taxon>Actinomycetes</taxon>
        <taxon>Pseudonocardiales</taxon>
        <taxon>Pseudonocardiaceae</taxon>
        <taxon>Pseudonocardia</taxon>
    </lineage>
</organism>
<dbReference type="Pfam" id="PF02518">
    <property type="entry name" value="HATPase_c"/>
    <property type="match status" value="1"/>
</dbReference>
<dbReference type="InterPro" id="IPR029151">
    <property type="entry name" value="Sensor-like_sf"/>
</dbReference>
<evidence type="ECO:0000256" key="13">
    <source>
        <dbReference type="ARBA" id="ARBA00023136"/>
    </source>
</evidence>
<accession>A0ABU2NG50</accession>
<dbReference type="PROSITE" id="PS50109">
    <property type="entry name" value="HIS_KIN"/>
    <property type="match status" value="1"/>
</dbReference>
<dbReference type="SUPFAM" id="SSF55785">
    <property type="entry name" value="PYP-like sensor domain (PAS domain)"/>
    <property type="match status" value="1"/>
</dbReference>
<dbReference type="Proteomes" id="UP001183202">
    <property type="component" value="Unassembled WGS sequence"/>
</dbReference>
<dbReference type="InterPro" id="IPR035965">
    <property type="entry name" value="PAS-like_dom_sf"/>
</dbReference>
<evidence type="ECO:0000313" key="18">
    <source>
        <dbReference type="Proteomes" id="UP001183202"/>
    </source>
</evidence>
<reference evidence="18" key="1">
    <citation type="submission" date="2023-07" db="EMBL/GenBank/DDBJ databases">
        <title>30 novel species of actinomycetes from the DSMZ collection.</title>
        <authorList>
            <person name="Nouioui I."/>
        </authorList>
    </citation>
    <scope>NUCLEOTIDE SEQUENCE [LARGE SCALE GENOMIC DNA]</scope>
    <source>
        <strain evidence="18">DSM 45834</strain>
    </source>
</reference>
<feature type="region of interest" description="Disordered" evidence="14">
    <location>
        <begin position="1"/>
        <end position="26"/>
    </location>
</feature>
<dbReference type="PANTHER" id="PTHR43547">
    <property type="entry name" value="TWO-COMPONENT HISTIDINE KINASE"/>
    <property type="match status" value="1"/>
</dbReference>
<dbReference type="InterPro" id="IPR004358">
    <property type="entry name" value="Sig_transdc_His_kin-like_C"/>
</dbReference>
<dbReference type="PRINTS" id="PR00344">
    <property type="entry name" value="BCTRLSENSOR"/>
</dbReference>
<dbReference type="SUPFAM" id="SSF55874">
    <property type="entry name" value="ATPase domain of HSP90 chaperone/DNA topoisomerase II/histidine kinase"/>
    <property type="match status" value="1"/>
</dbReference>
<dbReference type="Gene3D" id="3.30.450.20">
    <property type="entry name" value="PAS domain"/>
    <property type="match status" value="2"/>
</dbReference>
<sequence length="582" mass="61101">MDDDLRGRPGAARRDAPAAVGRRPGHARLRRPRTWSLATQLFAFQAAVILVVLVGAGLAAYSNASTANSDAAQDEVLGVARTLAAAPVVAWALSAPDPTSVLQPLAEQVRRDTGTDFVVVMTTEGIRYSHPDVTQIGGQFRGTIAPAAAGGTVVETFTGTLGPSVRAVVPIVVAGRIAGLVAVGRTINHVSAEMTRQLPVLAGTTVIALLTAGTGSWLASRWLRRTTHDLGPAELSRMYEYYDAVLHAVREGLLLLDRAGRLQLFNEEARRLLALPDDAIGRRIDELGFPSALGTALAAGGERGDEIFLTDHRVVVVNQAAARWAGQDLGTVVTLRDHTELRSLVSELKTIRGFAEALSAQAHEAANQLQTVISLIELGRADEALRFAATELAVAQHLTDVVVGAIGEPELAALVLGKAAEASERGVELCVDDDLDIPAGVADPRDLVTIVGNLIDNAVDATAATPEPRWVRLEAGTLTVDGVEELEIVVADSGPGLGPDAAAHAFERGWTTKPTDRPMGRGVGLALVAQAVHRLGGAISVVNEVGAVFTVRLPRRRAAPPQDARSAAESDGHTRVAVDIPA</sequence>
<dbReference type="InterPro" id="IPR033463">
    <property type="entry name" value="sCache_3"/>
</dbReference>
<keyword evidence="9 17" id="KW-0418">Kinase</keyword>
<keyword evidence="10" id="KW-0067">ATP-binding</keyword>
<keyword evidence="11 15" id="KW-1133">Transmembrane helix</keyword>
<comment type="catalytic activity">
    <reaction evidence="1">
        <text>ATP + protein L-histidine = ADP + protein N-phospho-L-histidine.</text>
        <dbReference type="EC" id="2.7.13.3"/>
    </reaction>
</comment>
<dbReference type="EC" id="2.7.13.3" evidence="3"/>
<evidence type="ECO:0000256" key="4">
    <source>
        <dbReference type="ARBA" id="ARBA00022475"/>
    </source>
</evidence>
<comment type="subcellular location">
    <subcellularLocation>
        <location evidence="2">Cell membrane</location>
        <topology evidence="2">Multi-pass membrane protein</topology>
    </subcellularLocation>
</comment>
<keyword evidence="5" id="KW-0597">Phosphoprotein</keyword>
<evidence type="ECO:0000256" key="10">
    <source>
        <dbReference type="ARBA" id="ARBA00022840"/>
    </source>
</evidence>
<evidence type="ECO:0000256" key="12">
    <source>
        <dbReference type="ARBA" id="ARBA00023012"/>
    </source>
</evidence>
<keyword evidence="18" id="KW-1185">Reference proteome</keyword>
<feature type="transmembrane region" description="Helical" evidence="15">
    <location>
        <begin position="37"/>
        <end position="61"/>
    </location>
</feature>
<evidence type="ECO:0000256" key="11">
    <source>
        <dbReference type="ARBA" id="ARBA00022989"/>
    </source>
</evidence>
<evidence type="ECO:0000256" key="15">
    <source>
        <dbReference type="SAM" id="Phobius"/>
    </source>
</evidence>
<protein>
    <recommendedName>
        <fullName evidence="3">histidine kinase</fullName>
        <ecNumber evidence="3">2.7.13.3</ecNumber>
    </recommendedName>
</protein>
<dbReference type="SUPFAM" id="SSF103190">
    <property type="entry name" value="Sensory domain-like"/>
    <property type="match status" value="1"/>
</dbReference>
<evidence type="ECO:0000256" key="14">
    <source>
        <dbReference type="SAM" id="MobiDB-lite"/>
    </source>
</evidence>
<evidence type="ECO:0000256" key="3">
    <source>
        <dbReference type="ARBA" id="ARBA00012438"/>
    </source>
</evidence>